<dbReference type="EMBL" id="VWAQ01000011">
    <property type="protein sequence ID" value="KAA5206912.1"/>
    <property type="molecule type" value="Genomic_DNA"/>
</dbReference>
<organism evidence="1 2">
    <name type="scientific">Bacteroides fragilis</name>
    <dbReference type="NCBI Taxonomy" id="817"/>
    <lineage>
        <taxon>Bacteria</taxon>
        <taxon>Pseudomonadati</taxon>
        <taxon>Bacteroidota</taxon>
        <taxon>Bacteroidia</taxon>
        <taxon>Bacteroidales</taxon>
        <taxon>Bacteroidaceae</taxon>
        <taxon>Bacteroides</taxon>
    </lineage>
</organism>
<gene>
    <name evidence="1" type="ORF">F2Z25_13615</name>
</gene>
<sequence length="318" mass="37614">MNLFFVSSLIKNKLREIRLLLKYYHFHTAYPFPAIIFMVDGRCAHGGLVDRFKGIVTLYALSKVYNVPYYINYISPFNLNEVLCPNKYDWRITNEILDYSLFRSRVLVAYSEFKNPYRVLRIDLKKQNHVYYGYNSLKLINEVFNTNFEWGELFEELFLPSEELRNYIDDFKKSIAGKYIALHFRFVHLLGDDFKDVAYNISYNKIEKENLIRRCREEIQFLLSKEPNGMKALITSDSNIFIEVVKNDPNVCVISGNIIHIDNQPVDDNLTKLKPFIDFYLLSEAQKIYSVRNKDMYPSGFPEYAAKIRNIPFTRIII</sequence>
<proteinExistence type="predicted"/>
<dbReference type="RefSeq" id="WP_115473147.1">
    <property type="nucleotide sequence ID" value="NZ_JABFHU010000003.1"/>
</dbReference>
<evidence type="ECO:0000313" key="2">
    <source>
        <dbReference type="Proteomes" id="UP000429838"/>
    </source>
</evidence>
<dbReference type="AlphaFoldDB" id="A0A5M5XE76"/>
<accession>A0A5M5XE76</accession>
<evidence type="ECO:0000313" key="1">
    <source>
        <dbReference type="EMBL" id="KAA5206912.1"/>
    </source>
</evidence>
<dbReference type="Proteomes" id="UP000429838">
    <property type="component" value="Unassembled WGS sequence"/>
</dbReference>
<protein>
    <submittedName>
        <fullName evidence="1">Uncharacterized protein</fullName>
    </submittedName>
</protein>
<comment type="caution">
    <text evidence="1">The sequence shown here is derived from an EMBL/GenBank/DDBJ whole genome shotgun (WGS) entry which is preliminary data.</text>
</comment>
<name>A0A5M5XE76_BACFG</name>
<reference evidence="1 2" key="1">
    <citation type="journal article" date="2019" name="Nat. Med.">
        <title>A library of human gut bacterial isolates paired with longitudinal multiomics data enables mechanistic microbiome research.</title>
        <authorList>
            <person name="Poyet M."/>
            <person name="Groussin M."/>
            <person name="Gibbons S.M."/>
            <person name="Avila-Pacheco J."/>
            <person name="Jiang X."/>
            <person name="Kearney S.M."/>
            <person name="Perrotta A.R."/>
            <person name="Berdy B."/>
            <person name="Zhao S."/>
            <person name="Lieberman T.D."/>
            <person name="Swanson P.K."/>
            <person name="Smith M."/>
            <person name="Roesemann S."/>
            <person name="Alexander J.E."/>
            <person name="Rich S.A."/>
            <person name="Livny J."/>
            <person name="Vlamakis H."/>
            <person name="Clish C."/>
            <person name="Bullock K."/>
            <person name="Deik A."/>
            <person name="Scott J."/>
            <person name="Pierce K.A."/>
            <person name="Xavier R.J."/>
            <person name="Alm E.J."/>
        </authorList>
    </citation>
    <scope>NUCLEOTIDE SEQUENCE [LARGE SCALE GENOMIC DNA]</scope>
    <source>
        <strain evidence="1 2">BIOML-A1</strain>
    </source>
</reference>